<reference evidence="2 3" key="1">
    <citation type="submission" date="2024-04" db="EMBL/GenBank/DDBJ databases">
        <title>Novel species of the genus Ideonella isolated from streams.</title>
        <authorList>
            <person name="Lu H."/>
        </authorList>
    </citation>
    <scope>NUCLEOTIDE SEQUENCE [LARGE SCALE GENOMIC DNA]</scope>
    <source>
        <strain evidence="2 3">DXS29W</strain>
    </source>
</reference>
<name>A0ABU9BRU8_9BURK</name>
<gene>
    <name evidence="2" type="ORF">AACH06_17875</name>
</gene>
<dbReference type="EMBL" id="JBBUTG010000011">
    <property type="protein sequence ID" value="MEK8032692.1"/>
    <property type="molecule type" value="Genomic_DNA"/>
</dbReference>
<comment type="caution">
    <text evidence="2">The sequence shown here is derived from an EMBL/GenBank/DDBJ whole genome shotgun (WGS) entry which is preliminary data.</text>
</comment>
<organism evidence="2 3">
    <name type="scientific">Ideonella lacteola</name>
    <dbReference type="NCBI Taxonomy" id="2984193"/>
    <lineage>
        <taxon>Bacteria</taxon>
        <taxon>Pseudomonadati</taxon>
        <taxon>Pseudomonadota</taxon>
        <taxon>Betaproteobacteria</taxon>
        <taxon>Burkholderiales</taxon>
        <taxon>Sphaerotilaceae</taxon>
        <taxon>Ideonella</taxon>
    </lineage>
</organism>
<protein>
    <submittedName>
        <fullName evidence="2">Uncharacterized protein</fullName>
    </submittedName>
</protein>
<keyword evidence="3" id="KW-1185">Reference proteome</keyword>
<evidence type="ECO:0000313" key="2">
    <source>
        <dbReference type="EMBL" id="MEK8032692.1"/>
    </source>
</evidence>
<proteinExistence type="predicted"/>
<dbReference type="Proteomes" id="UP001371218">
    <property type="component" value="Unassembled WGS sequence"/>
</dbReference>
<evidence type="ECO:0000313" key="3">
    <source>
        <dbReference type="Proteomes" id="UP001371218"/>
    </source>
</evidence>
<feature type="chain" id="PRO_5045531074" evidence="1">
    <location>
        <begin position="22"/>
        <end position="517"/>
    </location>
</feature>
<evidence type="ECO:0000256" key="1">
    <source>
        <dbReference type="SAM" id="SignalP"/>
    </source>
</evidence>
<feature type="signal peptide" evidence="1">
    <location>
        <begin position="1"/>
        <end position="21"/>
    </location>
</feature>
<keyword evidence="1" id="KW-0732">Signal</keyword>
<accession>A0ABU9BRU8</accession>
<dbReference type="RefSeq" id="WP_341427107.1">
    <property type="nucleotide sequence ID" value="NZ_JBBUTG010000011.1"/>
</dbReference>
<sequence length="517" mass="54876">MKAINLTVALTLSTCALPSQALSLTEIDKARAAGTLKEVVIFGSSSLSTLIGSYMKSVVCGGAADYDEFWDDVSGKNFRAYSCTMAIASGYPKGSKLLVIKRDKDDSIYGVHQVALNMPGKTMVVNALACSEYKHQETPAATCDTTESRIPTAGMSDVAPAMFPRTYTVAGVAQQALNYPDPTTSDDTGNPWTPLTKSQLNQLDTASVGQTIYGVVVTTTLRNNLQMAQGLPAGSDDAAHSPSLSTAFVSGVLSGFVRGGSQPNYASWKSVTGRQGDETKGVVICRGAGGNGIQAVSNAHFLRMTASIDDEVTSVLHDTAQGLLTPLASGQKVGADGVPVPGVVVNEGDSAAAIESCLRLHAAEYAIAVLPRTRNPNLHGYAHRFVRLDGVLAERTWARTGAYPFVYTSSMQWRKTINAPDAQTKAFLIGVRANAASSNKLVYYVNSEAPTGLMASPHRWQERTDTCANTTDLEDAIYGSCVERVDEGDATYNPGSHVYDVHTVFRSSSGAPLHLVR</sequence>